<feature type="compositionally biased region" description="Basic and acidic residues" evidence="6">
    <location>
        <begin position="183"/>
        <end position="199"/>
    </location>
</feature>
<dbReference type="OrthoDB" id="10294907at2759"/>
<dbReference type="HOGENOM" id="CLU_009030_3_0_1"/>
<evidence type="ECO:0000256" key="2">
    <source>
        <dbReference type="ARBA" id="ARBA00023015"/>
    </source>
</evidence>
<accession>A0A0D2F6X3</accession>
<dbReference type="Proteomes" id="UP000053029">
    <property type="component" value="Unassembled WGS sequence"/>
</dbReference>
<evidence type="ECO:0000256" key="6">
    <source>
        <dbReference type="SAM" id="MobiDB-lite"/>
    </source>
</evidence>
<dbReference type="Pfam" id="PF11951">
    <property type="entry name" value="Fungal_trans_2"/>
    <property type="match status" value="1"/>
</dbReference>
<keyword evidence="5" id="KW-0539">Nucleus</keyword>
<organism evidence="8 9">
    <name type="scientific">Fonsecaea pedrosoi CBS 271.37</name>
    <dbReference type="NCBI Taxonomy" id="1442368"/>
    <lineage>
        <taxon>Eukaryota</taxon>
        <taxon>Fungi</taxon>
        <taxon>Dikarya</taxon>
        <taxon>Ascomycota</taxon>
        <taxon>Pezizomycotina</taxon>
        <taxon>Eurotiomycetes</taxon>
        <taxon>Chaetothyriomycetidae</taxon>
        <taxon>Chaetothyriales</taxon>
        <taxon>Herpotrichiellaceae</taxon>
        <taxon>Fonsecaea</taxon>
    </lineage>
</organism>
<keyword evidence="9" id="KW-1185">Reference proteome</keyword>
<feature type="compositionally biased region" description="Low complexity" evidence="6">
    <location>
        <begin position="475"/>
        <end position="489"/>
    </location>
</feature>
<gene>
    <name evidence="8" type="ORF">Z517_05394</name>
</gene>
<proteinExistence type="predicted"/>
<keyword evidence="2" id="KW-0805">Transcription regulation</keyword>
<dbReference type="AlphaFoldDB" id="A0A0D2F6X3"/>
<protein>
    <recommendedName>
        <fullName evidence="7">Zn(2)-C6 fungal-type domain-containing protein</fullName>
    </recommendedName>
</protein>
<feature type="compositionally biased region" description="Basic and acidic residues" evidence="6">
    <location>
        <begin position="1"/>
        <end position="17"/>
    </location>
</feature>
<dbReference type="RefSeq" id="XP_013286175.1">
    <property type="nucleotide sequence ID" value="XM_013430721.1"/>
</dbReference>
<dbReference type="VEuPathDB" id="FungiDB:Z517_05394"/>
<dbReference type="STRING" id="1442368.A0A0D2F6X3"/>
<reference evidence="8 9" key="1">
    <citation type="submission" date="2015-01" db="EMBL/GenBank/DDBJ databases">
        <title>The Genome Sequence of Fonsecaea pedrosoi CBS 271.37.</title>
        <authorList>
            <consortium name="The Broad Institute Genomics Platform"/>
            <person name="Cuomo C."/>
            <person name="de Hoog S."/>
            <person name="Gorbushina A."/>
            <person name="Stielow B."/>
            <person name="Teixiera M."/>
            <person name="Abouelleil A."/>
            <person name="Chapman S.B."/>
            <person name="Priest M."/>
            <person name="Young S.K."/>
            <person name="Wortman J."/>
            <person name="Nusbaum C."/>
            <person name="Birren B."/>
        </authorList>
    </citation>
    <scope>NUCLEOTIDE SEQUENCE [LARGE SCALE GENOMIC DNA]</scope>
    <source>
        <strain evidence="8 9">CBS 271.37</strain>
    </source>
</reference>
<keyword evidence="4" id="KW-0804">Transcription</keyword>
<dbReference type="SUPFAM" id="SSF57701">
    <property type="entry name" value="Zn2/Cys6 DNA-binding domain"/>
    <property type="match status" value="1"/>
</dbReference>
<dbReference type="InterPro" id="IPR001138">
    <property type="entry name" value="Zn2Cys6_DnaBD"/>
</dbReference>
<dbReference type="PROSITE" id="PS00463">
    <property type="entry name" value="ZN2_CY6_FUNGAL_1"/>
    <property type="match status" value="1"/>
</dbReference>
<sequence length="662" mass="74286">MGSTKRGEPKSSHDSHPTRVRTNTTSTSRHNAKTSSGCWTCRMRHLKCDEKKPFCQRCSKSGLACGRYGLRLRWATNTSTNTNATSSSFFSSSSSRFMDRIIPAVPVQLEDTEALRNVSPIDISAMLDTLETTTDEATFTQTFGPFSVFRVESRSSKPLGQALTGVNDTNHPPPGPGNGSEGVSRREITTSPEPHRDYHSPSMLRDLDALILPGCSRELIHHWMTFFAENIIVIDTASNPCWTVAFPMAMKGVCGMAMKPNGSTALFHALCAVSAHSLLQLNGPSSRYLELALQHEQALFQTLRHFISLPQDDQTAAEGFDGILMAILSYMVKFSVSGQPGEWRHHLRAGLEWLTSRCTRDHPRGQSDPGVHPSITYLFLCGAVMGNVDVSSDTLAALKISSTYDGDDQEQDQDDAVPVFAMKHSTFRNIIRISELRRRARQGWQPLDLHEVEVLEKRVLAQVPKDSHSQLFEPTQTQTQTHAHTVPPTHEYESDLSWSPSETRMFGQIPCKSQVVSKLRSTHTPHHPNQREQMARHLSNVYEYATMIYFQRGLLKMPLCAAQRSVGKALDSIQAMEDISNNSCGCLPAWFAIVIGSECESDAHREFMISWFDRKRRHGLKIMNVACTVVRLVWEKRANPGNQDLYWEDVDLKEHGLDVIFW</sequence>
<dbReference type="GO" id="GO:0005634">
    <property type="term" value="C:nucleus"/>
    <property type="evidence" value="ECO:0007669"/>
    <property type="project" value="UniProtKB-SubCell"/>
</dbReference>
<evidence type="ECO:0000259" key="7">
    <source>
        <dbReference type="PROSITE" id="PS50048"/>
    </source>
</evidence>
<dbReference type="SMART" id="SM00066">
    <property type="entry name" value="GAL4"/>
    <property type="match status" value="1"/>
</dbReference>
<dbReference type="Pfam" id="PF00172">
    <property type="entry name" value="Zn_clus"/>
    <property type="match status" value="1"/>
</dbReference>
<dbReference type="GeneID" id="25304884"/>
<name>A0A0D2F6X3_9EURO</name>
<evidence type="ECO:0000256" key="5">
    <source>
        <dbReference type="ARBA" id="ARBA00023242"/>
    </source>
</evidence>
<dbReference type="GO" id="GO:0000981">
    <property type="term" value="F:DNA-binding transcription factor activity, RNA polymerase II-specific"/>
    <property type="evidence" value="ECO:0007669"/>
    <property type="project" value="InterPro"/>
</dbReference>
<dbReference type="GO" id="GO:0000976">
    <property type="term" value="F:transcription cis-regulatory region binding"/>
    <property type="evidence" value="ECO:0007669"/>
    <property type="project" value="TreeGrafter"/>
</dbReference>
<comment type="subcellular location">
    <subcellularLocation>
        <location evidence="1">Nucleus</location>
    </subcellularLocation>
</comment>
<feature type="domain" description="Zn(2)-C6 fungal-type" evidence="7">
    <location>
        <begin position="37"/>
        <end position="65"/>
    </location>
</feature>
<dbReference type="InterPro" id="IPR036864">
    <property type="entry name" value="Zn2-C6_fun-type_DNA-bd_sf"/>
</dbReference>
<feature type="compositionally biased region" description="Low complexity" evidence="6">
    <location>
        <begin position="20"/>
        <end position="29"/>
    </location>
</feature>
<dbReference type="CDD" id="cd00067">
    <property type="entry name" value="GAL4"/>
    <property type="match status" value="1"/>
</dbReference>
<dbReference type="Gene3D" id="4.10.240.10">
    <property type="entry name" value="Zn(2)-C6 fungal-type DNA-binding domain"/>
    <property type="match status" value="1"/>
</dbReference>
<evidence type="ECO:0000256" key="4">
    <source>
        <dbReference type="ARBA" id="ARBA00023163"/>
    </source>
</evidence>
<evidence type="ECO:0000313" key="8">
    <source>
        <dbReference type="EMBL" id="KIW82367.1"/>
    </source>
</evidence>
<dbReference type="InterPro" id="IPR021858">
    <property type="entry name" value="Fun_TF"/>
</dbReference>
<evidence type="ECO:0000256" key="1">
    <source>
        <dbReference type="ARBA" id="ARBA00004123"/>
    </source>
</evidence>
<dbReference type="GO" id="GO:0008270">
    <property type="term" value="F:zinc ion binding"/>
    <property type="evidence" value="ECO:0007669"/>
    <property type="project" value="InterPro"/>
</dbReference>
<dbReference type="PROSITE" id="PS50048">
    <property type="entry name" value="ZN2_CY6_FUNGAL_2"/>
    <property type="match status" value="1"/>
</dbReference>
<feature type="region of interest" description="Disordered" evidence="6">
    <location>
        <begin position="159"/>
        <end position="200"/>
    </location>
</feature>
<dbReference type="PANTHER" id="PTHR37534">
    <property type="entry name" value="TRANSCRIPTIONAL ACTIVATOR PROTEIN UGA3"/>
    <property type="match status" value="1"/>
</dbReference>
<keyword evidence="3" id="KW-0238">DNA-binding</keyword>
<evidence type="ECO:0000256" key="3">
    <source>
        <dbReference type="ARBA" id="ARBA00023125"/>
    </source>
</evidence>
<dbReference type="GO" id="GO:0045944">
    <property type="term" value="P:positive regulation of transcription by RNA polymerase II"/>
    <property type="evidence" value="ECO:0007669"/>
    <property type="project" value="TreeGrafter"/>
</dbReference>
<feature type="region of interest" description="Disordered" evidence="6">
    <location>
        <begin position="475"/>
        <end position="497"/>
    </location>
</feature>
<dbReference type="PANTHER" id="PTHR37534:SF7">
    <property type="entry name" value="TRANSCRIPTIONAL ACTIVATOR PROTEIN UGA3"/>
    <property type="match status" value="1"/>
</dbReference>
<dbReference type="EMBL" id="KN846971">
    <property type="protein sequence ID" value="KIW82367.1"/>
    <property type="molecule type" value="Genomic_DNA"/>
</dbReference>
<evidence type="ECO:0000313" key="9">
    <source>
        <dbReference type="Proteomes" id="UP000053029"/>
    </source>
</evidence>
<feature type="region of interest" description="Disordered" evidence="6">
    <location>
        <begin position="1"/>
        <end position="34"/>
    </location>
</feature>